<dbReference type="Pfam" id="PF03874">
    <property type="entry name" value="RNA_pol_Rpb4"/>
    <property type="match status" value="1"/>
</dbReference>
<evidence type="ECO:0000313" key="3">
    <source>
        <dbReference type="EMBL" id="CRH04096.1"/>
    </source>
</evidence>
<dbReference type="VEuPathDB" id="PlasmoDB:PRELSG_1347000"/>
<reference evidence="3 4" key="1">
    <citation type="submission" date="2015-04" db="EMBL/GenBank/DDBJ databases">
        <authorList>
            <consortium name="Pathogen Informatics"/>
        </authorList>
    </citation>
    <scope>NUCLEOTIDE SEQUENCE [LARGE SCALE GENOMIC DNA]</scope>
    <source>
        <strain evidence="3 4">SGS1</strain>
    </source>
</reference>
<dbReference type="GO" id="GO:0005634">
    <property type="term" value="C:nucleus"/>
    <property type="evidence" value="ECO:0007669"/>
    <property type="project" value="UniProtKB-SubCell"/>
</dbReference>
<proteinExistence type="predicted"/>
<dbReference type="InterPro" id="IPR038324">
    <property type="entry name" value="Rpb4/RPC9_sf"/>
</dbReference>
<keyword evidence="2" id="KW-0539">Nucleus</keyword>
<accession>A0A1J1HFC8</accession>
<sequence>MKVLGKDELITKFETFIVIKKELEYAKNIDKHLYNNFCLKKDDVFRDIYEKYFMKLISDKILYKSIQKYIIDTCPHIIPRELNIKNYDNSSEVLSSISDKIVNFIKEIGIYNFDKKEKIQIVDINCEKFVDLYVILNYGEKKCEENKIEHILKLLRNVHITNSIQNEQ</sequence>
<dbReference type="KEGG" id="prel:PRELSG_1347000"/>
<evidence type="ECO:0000313" key="4">
    <source>
        <dbReference type="Proteomes" id="UP000220158"/>
    </source>
</evidence>
<dbReference type="GeneID" id="39738404"/>
<dbReference type="RefSeq" id="XP_028536102.1">
    <property type="nucleotide sequence ID" value="XM_028679014.1"/>
</dbReference>
<comment type="subcellular location">
    <subcellularLocation>
        <location evidence="1">Nucleus</location>
    </subcellularLocation>
</comment>
<name>A0A1J1HFC8_PLARL</name>
<dbReference type="GO" id="GO:0000428">
    <property type="term" value="C:DNA-directed RNA polymerase complex"/>
    <property type="evidence" value="ECO:0007669"/>
    <property type="project" value="UniProtKB-KW"/>
</dbReference>
<dbReference type="InterPro" id="IPR005574">
    <property type="entry name" value="Rpb4/RPC9"/>
</dbReference>
<gene>
    <name evidence="3" type="primary">RPB4</name>
    <name evidence="3" type="ORF">PRELSG_1347000</name>
</gene>
<keyword evidence="3" id="KW-0804">Transcription</keyword>
<dbReference type="Proteomes" id="UP000220158">
    <property type="component" value="Chromosome 13"/>
</dbReference>
<evidence type="ECO:0000256" key="1">
    <source>
        <dbReference type="ARBA" id="ARBA00004123"/>
    </source>
</evidence>
<dbReference type="SUPFAM" id="SSF47819">
    <property type="entry name" value="HRDC-like"/>
    <property type="match status" value="1"/>
</dbReference>
<dbReference type="GO" id="GO:0000166">
    <property type="term" value="F:nucleotide binding"/>
    <property type="evidence" value="ECO:0007669"/>
    <property type="project" value="InterPro"/>
</dbReference>
<organism evidence="3 4">
    <name type="scientific">Plasmodium relictum</name>
    <dbReference type="NCBI Taxonomy" id="85471"/>
    <lineage>
        <taxon>Eukaryota</taxon>
        <taxon>Sar</taxon>
        <taxon>Alveolata</taxon>
        <taxon>Apicomplexa</taxon>
        <taxon>Aconoidasida</taxon>
        <taxon>Haemosporida</taxon>
        <taxon>Plasmodiidae</taxon>
        <taxon>Plasmodium</taxon>
        <taxon>Plasmodium (Haemamoeba)</taxon>
    </lineage>
</organism>
<keyword evidence="4" id="KW-1185">Reference proteome</keyword>
<protein>
    <submittedName>
        <fullName evidence="3">DNA-directed RNA polymerase II subunit RPB4, putative</fullName>
    </submittedName>
</protein>
<dbReference type="GO" id="GO:0006352">
    <property type="term" value="P:DNA-templated transcription initiation"/>
    <property type="evidence" value="ECO:0007669"/>
    <property type="project" value="InterPro"/>
</dbReference>
<dbReference type="InterPro" id="IPR010997">
    <property type="entry name" value="HRDC-like_sf"/>
</dbReference>
<dbReference type="OrthoDB" id="390215at2759"/>
<dbReference type="AlphaFoldDB" id="A0A1J1HFC8"/>
<dbReference type="EMBL" id="LN835308">
    <property type="protein sequence ID" value="CRH04096.1"/>
    <property type="molecule type" value="Genomic_DNA"/>
</dbReference>
<dbReference type="Gene3D" id="1.20.1250.40">
    <property type="match status" value="1"/>
</dbReference>
<keyword evidence="3" id="KW-0240">DNA-directed RNA polymerase</keyword>
<evidence type="ECO:0000256" key="2">
    <source>
        <dbReference type="ARBA" id="ARBA00023242"/>
    </source>
</evidence>